<keyword evidence="2" id="KW-1185">Reference proteome</keyword>
<dbReference type="EMBL" id="CP001848">
    <property type="protein sequence ID" value="ADB17673.1"/>
    <property type="molecule type" value="Genomic_DNA"/>
</dbReference>
<dbReference type="KEGG" id="psl:Psta_3008"/>
<proteinExistence type="predicted"/>
<evidence type="ECO:0000313" key="1">
    <source>
        <dbReference type="EMBL" id="ADB17673.1"/>
    </source>
</evidence>
<dbReference type="STRING" id="530564.Psta_3008"/>
<sequence length="77" mass="8301">MSDSIDLSSDPGPSGSSAAAAKRPFVGVHFACCHVYQRVYVTPGSREVLAHCPRCAKRMRLQVVEGEGPRENTIQVS</sequence>
<dbReference type="HOGENOM" id="CLU_2634999_0_0_0"/>
<protein>
    <submittedName>
        <fullName evidence="1">Uncharacterized protein</fullName>
    </submittedName>
</protein>
<dbReference type="Proteomes" id="UP000001887">
    <property type="component" value="Chromosome"/>
</dbReference>
<name>D2R9C3_PIRSD</name>
<organism evidence="1 2">
    <name type="scientific">Pirellula staleyi (strain ATCC 27377 / DSM 6068 / ICPB 4128)</name>
    <name type="common">Pirella staleyi</name>
    <dbReference type="NCBI Taxonomy" id="530564"/>
    <lineage>
        <taxon>Bacteria</taxon>
        <taxon>Pseudomonadati</taxon>
        <taxon>Planctomycetota</taxon>
        <taxon>Planctomycetia</taxon>
        <taxon>Pirellulales</taxon>
        <taxon>Pirellulaceae</taxon>
        <taxon>Pirellula</taxon>
    </lineage>
</organism>
<accession>D2R9C3</accession>
<reference evidence="1 2" key="1">
    <citation type="journal article" date="2009" name="Stand. Genomic Sci.">
        <title>Complete genome sequence of Pirellula staleyi type strain (ATCC 27377).</title>
        <authorList>
            <person name="Clum A."/>
            <person name="Tindall B.J."/>
            <person name="Sikorski J."/>
            <person name="Ivanova N."/>
            <person name="Mavrommatis K."/>
            <person name="Lucas S."/>
            <person name="Glavina del Rio T."/>
            <person name="Nolan M."/>
            <person name="Chen F."/>
            <person name="Tice H."/>
            <person name="Pitluck S."/>
            <person name="Cheng J.F."/>
            <person name="Chertkov O."/>
            <person name="Brettin T."/>
            <person name="Han C."/>
            <person name="Detter J.C."/>
            <person name="Kuske C."/>
            <person name="Bruce D."/>
            <person name="Goodwin L."/>
            <person name="Ovchinikova G."/>
            <person name="Pati A."/>
            <person name="Mikhailova N."/>
            <person name="Chen A."/>
            <person name="Palaniappan K."/>
            <person name="Land M."/>
            <person name="Hauser L."/>
            <person name="Chang Y.J."/>
            <person name="Jeffries C.D."/>
            <person name="Chain P."/>
            <person name="Rohde M."/>
            <person name="Goker M."/>
            <person name="Bristow J."/>
            <person name="Eisen J.A."/>
            <person name="Markowitz V."/>
            <person name="Hugenholtz P."/>
            <person name="Kyrpides N.C."/>
            <person name="Klenk H.P."/>
            <person name="Lapidus A."/>
        </authorList>
    </citation>
    <scope>NUCLEOTIDE SEQUENCE [LARGE SCALE GENOMIC DNA]</scope>
    <source>
        <strain evidence="2">ATCC 27377 / DSM 6068 / ICPB 4128</strain>
    </source>
</reference>
<dbReference type="AlphaFoldDB" id="D2R9C3"/>
<dbReference type="OrthoDB" id="9810539at2"/>
<evidence type="ECO:0000313" key="2">
    <source>
        <dbReference type="Proteomes" id="UP000001887"/>
    </source>
</evidence>
<gene>
    <name evidence="1" type="ordered locus">Psta_3008</name>
</gene>